<dbReference type="InterPro" id="IPR050425">
    <property type="entry name" value="NAD(P)_dehydrat-like"/>
</dbReference>
<feature type="transmembrane region" description="Helical" evidence="8">
    <location>
        <begin position="510"/>
        <end position="528"/>
    </location>
</feature>
<dbReference type="Pfam" id="PF01073">
    <property type="entry name" value="3Beta_HSD"/>
    <property type="match status" value="1"/>
</dbReference>
<dbReference type="Pfam" id="PF02453">
    <property type="entry name" value="Reticulon"/>
    <property type="match status" value="1"/>
</dbReference>
<evidence type="ECO:0000313" key="12">
    <source>
        <dbReference type="Proteomes" id="UP000593562"/>
    </source>
</evidence>
<evidence type="ECO:0000256" key="3">
    <source>
        <dbReference type="ARBA" id="ARBA00022824"/>
    </source>
</evidence>
<evidence type="ECO:0000256" key="5">
    <source>
        <dbReference type="ARBA" id="ARBA00022989"/>
    </source>
</evidence>
<evidence type="ECO:0000259" key="9">
    <source>
        <dbReference type="Pfam" id="PF01073"/>
    </source>
</evidence>
<feature type="domain" description="Reticulon" evidence="10">
    <location>
        <begin position="397"/>
        <end position="520"/>
    </location>
</feature>
<dbReference type="InterPro" id="IPR002225">
    <property type="entry name" value="3Beta_OHSteriod_DH/Estase"/>
</dbReference>
<evidence type="ECO:0000259" key="10">
    <source>
        <dbReference type="Pfam" id="PF02453"/>
    </source>
</evidence>
<dbReference type="GO" id="GO:0006694">
    <property type="term" value="P:steroid biosynthetic process"/>
    <property type="evidence" value="ECO:0007669"/>
    <property type="project" value="InterPro"/>
</dbReference>
<evidence type="ECO:0000256" key="4">
    <source>
        <dbReference type="ARBA" id="ARBA00022857"/>
    </source>
</evidence>
<keyword evidence="7 8" id="KW-0472">Membrane</keyword>
<keyword evidence="12" id="KW-1185">Reference proteome</keyword>
<reference evidence="11 12" key="1">
    <citation type="journal article" date="2020" name="Nat. Commun.">
        <title>Genome of Tripterygium wilfordii and identification of cytochrome P450 involved in triptolide biosynthesis.</title>
        <authorList>
            <person name="Tu L."/>
            <person name="Su P."/>
            <person name="Zhang Z."/>
            <person name="Gao L."/>
            <person name="Wang J."/>
            <person name="Hu T."/>
            <person name="Zhou J."/>
            <person name="Zhang Y."/>
            <person name="Zhao Y."/>
            <person name="Liu Y."/>
            <person name="Song Y."/>
            <person name="Tong Y."/>
            <person name="Lu Y."/>
            <person name="Yang J."/>
            <person name="Xu C."/>
            <person name="Jia M."/>
            <person name="Peters R.J."/>
            <person name="Huang L."/>
            <person name="Gao W."/>
        </authorList>
    </citation>
    <scope>NUCLEOTIDE SEQUENCE [LARGE SCALE GENOMIC DNA]</scope>
    <source>
        <strain evidence="12">cv. XIE 37</strain>
        <tissue evidence="11">Leaf</tissue>
    </source>
</reference>
<keyword evidence="6" id="KW-0560">Oxidoreductase</keyword>
<evidence type="ECO:0000256" key="2">
    <source>
        <dbReference type="ARBA" id="ARBA00022692"/>
    </source>
</evidence>
<feature type="domain" description="3-beta hydroxysteroid dehydrogenase/isomerase" evidence="9">
    <location>
        <begin position="25"/>
        <end position="298"/>
    </location>
</feature>
<dbReference type="EMBL" id="JAAARO010000021">
    <property type="protein sequence ID" value="KAF5728804.1"/>
    <property type="molecule type" value="Genomic_DNA"/>
</dbReference>
<dbReference type="InterPro" id="IPR036291">
    <property type="entry name" value="NAD(P)-bd_dom_sf"/>
</dbReference>
<keyword evidence="5 8" id="KW-1133">Transmembrane helix</keyword>
<dbReference type="GO" id="GO:0016616">
    <property type="term" value="F:oxidoreductase activity, acting on the CH-OH group of donors, NAD or NADP as acceptor"/>
    <property type="evidence" value="ECO:0007669"/>
    <property type="project" value="InterPro"/>
</dbReference>
<dbReference type="FunCoup" id="A0A7J7C3U4">
    <property type="interactions" value="2978"/>
</dbReference>
<proteinExistence type="predicted"/>
<feature type="transmembrane region" description="Helical" evidence="8">
    <location>
        <begin position="410"/>
        <end position="431"/>
    </location>
</feature>
<gene>
    <name evidence="11" type="ORF">HS088_TW21G00958</name>
</gene>
<dbReference type="Gene3D" id="3.40.50.720">
    <property type="entry name" value="NAD(P)-binding Rossmann-like Domain"/>
    <property type="match status" value="1"/>
</dbReference>
<sequence>MHTSRAKMVIGGIEEIEDMSPRTCVVLGGRGFLGRSLVLRLLRLGNWIVRVADSAPSLQLEPTESRDSLLADALASSRASYLCVDVRDKSQLVQAIGGSSVVFFMEATGLQSQDLYCSYMTIVQGAKNVIAACHECSIRKLIYNSSADVVVDGLLDILNGDESLTCHWKFDDMLTDLKAQAEGLVLFANNIDGLLTCALRPTNVFGPGDPQLVPFLLDLAKSGWAKFIIGTGENISDFTYAENVSHALICAAEALDSRMVSVAGKAFFITNLEPIKFWEFVSLILEGLGYQRPFIKLPAGIVWYIFLLVRWMHGKLGLRRHDLSMVNQFIQLASHTRTFNCAAAQNFIGYSPVVTLNEGIVDTVKSFSQIVKSSPLARYGDFGEQSKVDKLLGSGKVADILLWRDEKKTFAYFLALSMLYYWFFLCGKTFTSSAAQLLLLLTIILCAYGLLPLNMYGIQWKPITSFEISATVVTDSVRTVTFLWNRGVRHLRLLAQGDDWNHFFKIAGSLYLLKLIILQSITLLVGIGKRPSDLHLHFESYAYFQFGFSIQINLIGRKMQHWSLRLPPSLSTSNTNQKLMD</sequence>
<organism evidence="11 12">
    <name type="scientific">Tripterygium wilfordii</name>
    <name type="common">Thunder God vine</name>
    <dbReference type="NCBI Taxonomy" id="458696"/>
    <lineage>
        <taxon>Eukaryota</taxon>
        <taxon>Viridiplantae</taxon>
        <taxon>Streptophyta</taxon>
        <taxon>Embryophyta</taxon>
        <taxon>Tracheophyta</taxon>
        <taxon>Spermatophyta</taxon>
        <taxon>Magnoliopsida</taxon>
        <taxon>eudicotyledons</taxon>
        <taxon>Gunneridae</taxon>
        <taxon>Pentapetalae</taxon>
        <taxon>rosids</taxon>
        <taxon>fabids</taxon>
        <taxon>Celastrales</taxon>
        <taxon>Celastraceae</taxon>
        <taxon>Tripterygium</taxon>
    </lineage>
</organism>
<keyword evidence="3" id="KW-0256">Endoplasmic reticulum</keyword>
<feature type="transmembrane region" description="Helical" evidence="8">
    <location>
        <begin position="437"/>
        <end position="456"/>
    </location>
</feature>
<protein>
    <submittedName>
        <fullName evidence="11">3beta-hydroxysteroid-dehydrogenase/decarboxylase isoform 3</fullName>
    </submittedName>
</protein>
<keyword evidence="2 8" id="KW-0812">Transmembrane</keyword>
<dbReference type="InParanoid" id="A0A7J7C3U4"/>
<dbReference type="Proteomes" id="UP000593562">
    <property type="component" value="Unassembled WGS sequence"/>
</dbReference>
<dbReference type="PANTHER" id="PTHR10366">
    <property type="entry name" value="NAD DEPENDENT EPIMERASE/DEHYDRATASE"/>
    <property type="match status" value="1"/>
</dbReference>
<comment type="subcellular location">
    <subcellularLocation>
        <location evidence="1">Endoplasmic reticulum membrane</location>
        <topology evidence="1">Multi-pass membrane protein</topology>
    </subcellularLocation>
</comment>
<evidence type="ECO:0000256" key="7">
    <source>
        <dbReference type="ARBA" id="ARBA00023136"/>
    </source>
</evidence>
<dbReference type="InterPro" id="IPR003388">
    <property type="entry name" value="Reticulon"/>
</dbReference>
<dbReference type="SUPFAM" id="SSF51735">
    <property type="entry name" value="NAD(P)-binding Rossmann-fold domains"/>
    <property type="match status" value="1"/>
</dbReference>
<evidence type="ECO:0000256" key="6">
    <source>
        <dbReference type="ARBA" id="ARBA00023002"/>
    </source>
</evidence>
<evidence type="ECO:0000313" key="11">
    <source>
        <dbReference type="EMBL" id="KAF5728804.1"/>
    </source>
</evidence>
<dbReference type="GO" id="GO:0005789">
    <property type="term" value="C:endoplasmic reticulum membrane"/>
    <property type="evidence" value="ECO:0007669"/>
    <property type="project" value="UniProtKB-SubCell"/>
</dbReference>
<name>A0A7J7C3U4_TRIWF</name>
<dbReference type="PANTHER" id="PTHR10366:SF639">
    <property type="entry name" value="3BETA-HYDROXYSTEROID-DEHYDROGENASE_DECARBOXYLASE ISOFORM 3"/>
    <property type="match status" value="1"/>
</dbReference>
<accession>A0A7J7C3U4</accession>
<keyword evidence="4" id="KW-0521">NADP</keyword>
<evidence type="ECO:0000256" key="1">
    <source>
        <dbReference type="ARBA" id="ARBA00004477"/>
    </source>
</evidence>
<comment type="caution">
    <text evidence="11">The sequence shown here is derived from an EMBL/GenBank/DDBJ whole genome shotgun (WGS) entry which is preliminary data.</text>
</comment>
<dbReference type="AlphaFoldDB" id="A0A7J7C3U4"/>
<evidence type="ECO:0000256" key="8">
    <source>
        <dbReference type="SAM" id="Phobius"/>
    </source>
</evidence>